<name>A0AAW2QK62_9LAMI</name>
<sequence length="603" mass="69042">MIPQVIDEALQKIYFLDSVFSVEMKGTGTEIVGRCQGSPLAVAVMGASLQKSNLGEWQRVLNALESIEEELGPEEKVERILALSYNRLPHYLKPCFLYLGHFPEEYDGIQVEKLYLLLMAEGFVPAKDVRKKGKKMDSTESHLCDLAHRSLLEMQEEDEPKFRVFKSCRLHDLIRELCIDKGKEEEFFKIADPGNGNTADLSRTPRLAIHLNKYEKGGSSHIDKANVRSLLVFDTRDFQPKSSWPQEFSDLKDFKILRILHFDGVDFRAYELPKGMEKLAYLRYLSFQGCYLDKLPTVISSLLYLEILDLRVRRRMIVPNVLSKMKRLNHLYFPVVFVREGQEKLSLDGLIKLEVLENFDTEMCNSKDLPKLEKLRILRVIAQGNEEDLDMIIKCMETNSSELQLSFLDIRKFDCYSSERLSVLKLLLSCQTLDVVHIEGHIGKLPEELKISENFMQIVLNGSELKEDPMPILGALPNLRSLVLSNDAYEGKEMKCSASDFPELRSLKLLNLHYLETWNVDERSMQNLSTLAIEKCSKLKMLPAGLKFAKNLKEVKLVSMSKDFEDSINGQLHGEGEDCVSRSRQGEDSVSGSRRTRIIVLEN</sequence>
<dbReference type="InterPro" id="IPR042197">
    <property type="entry name" value="Apaf_helical"/>
</dbReference>
<dbReference type="InterPro" id="IPR032675">
    <property type="entry name" value="LRR_dom_sf"/>
</dbReference>
<accession>A0AAW2QK62</accession>
<keyword evidence="2" id="KW-0433">Leucine-rich repeat</keyword>
<evidence type="ECO:0000313" key="10">
    <source>
        <dbReference type="EMBL" id="KAL0368316.1"/>
    </source>
</evidence>
<protein>
    <submittedName>
        <fullName evidence="10">Disease resistance protein RXW24L</fullName>
    </submittedName>
</protein>
<dbReference type="SUPFAM" id="SSF52540">
    <property type="entry name" value="P-loop containing nucleoside triphosphate hydrolases"/>
    <property type="match status" value="1"/>
</dbReference>
<comment type="caution">
    <text evidence="10">The sequence shown here is derived from an EMBL/GenBank/DDBJ whole genome shotgun (WGS) entry which is preliminary data.</text>
</comment>
<reference evidence="10" key="1">
    <citation type="submission" date="2020-06" db="EMBL/GenBank/DDBJ databases">
        <authorList>
            <person name="Li T."/>
            <person name="Hu X."/>
            <person name="Zhang T."/>
            <person name="Song X."/>
            <person name="Zhang H."/>
            <person name="Dai N."/>
            <person name="Sheng W."/>
            <person name="Hou X."/>
            <person name="Wei L."/>
        </authorList>
    </citation>
    <scope>NUCLEOTIDE SEQUENCE</scope>
    <source>
        <strain evidence="10">KEN8</strain>
        <tissue evidence="10">Leaf</tissue>
    </source>
</reference>
<evidence type="ECO:0000256" key="6">
    <source>
        <dbReference type="ARBA" id="ARBA00022840"/>
    </source>
</evidence>
<evidence type="ECO:0000256" key="5">
    <source>
        <dbReference type="ARBA" id="ARBA00022821"/>
    </source>
</evidence>
<dbReference type="Gene3D" id="1.10.8.430">
    <property type="entry name" value="Helical domain of apoptotic protease-activating factors"/>
    <property type="match status" value="1"/>
</dbReference>
<comment type="similarity">
    <text evidence="1">Belongs to the disease resistance NB-LRR family.</text>
</comment>
<keyword evidence="3" id="KW-0677">Repeat</keyword>
<dbReference type="GO" id="GO:0005524">
    <property type="term" value="F:ATP binding"/>
    <property type="evidence" value="ECO:0007669"/>
    <property type="project" value="UniProtKB-KW"/>
</dbReference>
<keyword evidence="4" id="KW-0547">Nucleotide-binding</keyword>
<dbReference type="Pfam" id="PF23598">
    <property type="entry name" value="LRR_14"/>
    <property type="match status" value="1"/>
</dbReference>
<dbReference type="InterPro" id="IPR055414">
    <property type="entry name" value="LRR_R13L4/SHOC2-like"/>
</dbReference>
<evidence type="ECO:0000259" key="8">
    <source>
        <dbReference type="Pfam" id="PF23559"/>
    </source>
</evidence>
<dbReference type="PANTHER" id="PTHR23155:SF1185">
    <property type="entry name" value="DISEASE RESISTANCE RPP8-LIKE PROTEIN 3-RELATED"/>
    <property type="match status" value="1"/>
</dbReference>
<proteinExistence type="inferred from homology"/>
<dbReference type="InterPro" id="IPR036388">
    <property type="entry name" value="WH-like_DNA-bd_sf"/>
</dbReference>
<dbReference type="GO" id="GO:0043531">
    <property type="term" value="F:ADP binding"/>
    <property type="evidence" value="ECO:0007669"/>
    <property type="project" value="InterPro"/>
</dbReference>
<dbReference type="PANTHER" id="PTHR23155">
    <property type="entry name" value="DISEASE RESISTANCE PROTEIN RP"/>
    <property type="match status" value="1"/>
</dbReference>
<gene>
    <name evidence="10" type="ORF">Scaly_1050500</name>
</gene>
<evidence type="ECO:0000256" key="3">
    <source>
        <dbReference type="ARBA" id="ARBA00022737"/>
    </source>
</evidence>
<dbReference type="Gene3D" id="3.80.10.10">
    <property type="entry name" value="Ribonuclease Inhibitor"/>
    <property type="match status" value="1"/>
</dbReference>
<dbReference type="InterPro" id="IPR027417">
    <property type="entry name" value="P-loop_NTPase"/>
</dbReference>
<evidence type="ECO:0000256" key="4">
    <source>
        <dbReference type="ARBA" id="ARBA00022741"/>
    </source>
</evidence>
<dbReference type="InterPro" id="IPR044974">
    <property type="entry name" value="Disease_R_plants"/>
</dbReference>
<organism evidence="10">
    <name type="scientific">Sesamum calycinum</name>
    <dbReference type="NCBI Taxonomy" id="2727403"/>
    <lineage>
        <taxon>Eukaryota</taxon>
        <taxon>Viridiplantae</taxon>
        <taxon>Streptophyta</taxon>
        <taxon>Embryophyta</taxon>
        <taxon>Tracheophyta</taxon>
        <taxon>Spermatophyta</taxon>
        <taxon>Magnoliopsida</taxon>
        <taxon>eudicotyledons</taxon>
        <taxon>Gunneridae</taxon>
        <taxon>Pentapetalae</taxon>
        <taxon>asterids</taxon>
        <taxon>lamiids</taxon>
        <taxon>Lamiales</taxon>
        <taxon>Pedaliaceae</taxon>
        <taxon>Sesamum</taxon>
    </lineage>
</organism>
<evidence type="ECO:0000259" key="9">
    <source>
        <dbReference type="Pfam" id="PF23598"/>
    </source>
</evidence>
<feature type="compositionally biased region" description="Basic and acidic residues" evidence="7">
    <location>
        <begin position="575"/>
        <end position="587"/>
    </location>
</feature>
<dbReference type="AlphaFoldDB" id="A0AAW2QK62"/>
<feature type="domain" description="Disease resistance R13L4/SHOC-2-like LRR" evidence="9">
    <location>
        <begin position="248"/>
        <end position="557"/>
    </location>
</feature>
<evidence type="ECO:0000256" key="1">
    <source>
        <dbReference type="ARBA" id="ARBA00008894"/>
    </source>
</evidence>
<dbReference type="GO" id="GO:0098542">
    <property type="term" value="P:defense response to other organism"/>
    <property type="evidence" value="ECO:0007669"/>
    <property type="project" value="TreeGrafter"/>
</dbReference>
<keyword evidence="6" id="KW-0067">ATP-binding</keyword>
<evidence type="ECO:0000256" key="7">
    <source>
        <dbReference type="SAM" id="MobiDB-lite"/>
    </source>
</evidence>
<keyword evidence="5" id="KW-0611">Plant defense</keyword>
<evidence type="ECO:0000256" key="2">
    <source>
        <dbReference type="ARBA" id="ARBA00022614"/>
    </source>
</evidence>
<dbReference type="Pfam" id="PF23559">
    <property type="entry name" value="WHD_DRP"/>
    <property type="match status" value="1"/>
</dbReference>
<dbReference type="SUPFAM" id="SSF52058">
    <property type="entry name" value="L domain-like"/>
    <property type="match status" value="1"/>
</dbReference>
<feature type="domain" description="Disease resistance protein winged helix" evidence="8">
    <location>
        <begin position="102"/>
        <end position="177"/>
    </location>
</feature>
<dbReference type="EMBL" id="JACGWM010000006">
    <property type="protein sequence ID" value="KAL0368316.1"/>
    <property type="molecule type" value="Genomic_DNA"/>
</dbReference>
<feature type="region of interest" description="Disordered" evidence="7">
    <location>
        <begin position="575"/>
        <end position="595"/>
    </location>
</feature>
<dbReference type="Gene3D" id="1.10.10.10">
    <property type="entry name" value="Winged helix-like DNA-binding domain superfamily/Winged helix DNA-binding domain"/>
    <property type="match status" value="1"/>
</dbReference>
<reference evidence="10" key="2">
    <citation type="journal article" date="2024" name="Plant">
        <title>Genomic evolution and insights into agronomic trait innovations of Sesamum species.</title>
        <authorList>
            <person name="Miao H."/>
            <person name="Wang L."/>
            <person name="Qu L."/>
            <person name="Liu H."/>
            <person name="Sun Y."/>
            <person name="Le M."/>
            <person name="Wang Q."/>
            <person name="Wei S."/>
            <person name="Zheng Y."/>
            <person name="Lin W."/>
            <person name="Duan Y."/>
            <person name="Cao H."/>
            <person name="Xiong S."/>
            <person name="Wang X."/>
            <person name="Wei L."/>
            <person name="Li C."/>
            <person name="Ma Q."/>
            <person name="Ju M."/>
            <person name="Zhao R."/>
            <person name="Li G."/>
            <person name="Mu C."/>
            <person name="Tian Q."/>
            <person name="Mei H."/>
            <person name="Zhang T."/>
            <person name="Gao T."/>
            <person name="Zhang H."/>
        </authorList>
    </citation>
    <scope>NUCLEOTIDE SEQUENCE</scope>
    <source>
        <strain evidence="10">KEN8</strain>
    </source>
</reference>
<dbReference type="InterPro" id="IPR058922">
    <property type="entry name" value="WHD_DRP"/>
</dbReference>
<dbReference type="FunFam" id="1.10.10.10:FF:000322">
    <property type="entry name" value="Probable disease resistance protein At1g63360"/>
    <property type="match status" value="1"/>
</dbReference>